<dbReference type="Pfam" id="PF20684">
    <property type="entry name" value="Fung_rhodopsin"/>
    <property type="match status" value="1"/>
</dbReference>
<feature type="transmembrane region" description="Helical" evidence="6">
    <location>
        <begin position="173"/>
        <end position="193"/>
    </location>
</feature>
<evidence type="ECO:0000256" key="4">
    <source>
        <dbReference type="ARBA" id="ARBA00023136"/>
    </source>
</evidence>
<comment type="similarity">
    <text evidence="5">Belongs to the SAT4 family.</text>
</comment>
<comment type="subcellular location">
    <subcellularLocation>
        <location evidence="1">Membrane</location>
        <topology evidence="1">Multi-pass membrane protein</topology>
    </subcellularLocation>
</comment>
<dbReference type="RefSeq" id="XP_020130112.1">
    <property type="nucleotide sequence ID" value="XM_020273534.1"/>
</dbReference>
<evidence type="ECO:0000256" key="6">
    <source>
        <dbReference type="SAM" id="Phobius"/>
    </source>
</evidence>
<feature type="transmembrane region" description="Helical" evidence="6">
    <location>
        <begin position="44"/>
        <end position="67"/>
    </location>
</feature>
<proteinExistence type="inferred from homology"/>
<feature type="transmembrane region" description="Helical" evidence="6">
    <location>
        <begin position="118"/>
        <end position="143"/>
    </location>
</feature>
<dbReference type="GO" id="GO:0016020">
    <property type="term" value="C:membrane"/>
    <property type="evidence" value="ECO:0007669"/>
    <property type="project" value="UniProtKB-SubCell"/>
</dbReference>
<keyword evidence="3 6" id="KW-1133">Transmembrane helix</keyword>
<evidence type="ECO:0000313" key="8">
    <source>
        <dbReference type="EMBL" id="OJD33852.1"/>
    </source>
</evidence>
<dbReference type="EMBL" id="MNUE01000027">
    <property type="protein sequence ID" value="OJD33852.1"/>
    <property type="molecule type" value="Genomic_DNA"/>
</dbReference>
<dbReference type="Proteomes" id="UP000183809">
    <property type="component" value="Unassembled WGS sequence"/>
</dbReference>
<accession>A0A1J9S1F6</accession>
<sequence>MMELHERAPAFFRVLVAMVVMATISTALRVYVRLKIVKSFGKDDYLMVAALLCFIMFTACALGGIAYGTGRHMAELTPENTMKALRYWWLCYAAYTSTMMFAKTSIGFFLLRVTVEQVYIYIIYAATAITVATGTVFFFVTILQCRPVSFFWLKATGAAGTCLDIEVIIALTYFYSAVSALCDCVFGLLPVAMLWNLNMSRSTKIAVAPILSMGCIASAGILVRTAYVRDFRDPDFLYATVNIAIWSDIECGLAITAGSLACLRPLFRTFRAKLLSSYGLFSSSAAHHPDRGRVWPADCVAPPSLPLPPSAGGRARKGSGGCYGYGRWSLLEETRVDIVGDEEEAVGGGGGGRMSVFELGGGGGGGGGGKEGVVVDVESVHVDVERAASCRSAEDEASARGILVR</sequence>
<dbReference type="OrthoDB" id="3923077at2759"/>
<comment type="caution">
    <text evidence="8">The sequence shown here is derived from an EMBL/GenBank/DDBJ whole genome shotgun (WGS) entry which is preliminary data.</text>
</comment>
<organism evidence="8 9">
    <name type="scientific">Diplodia corticola</name>
    <dbReference type="NCBI Taxonomy" id="236234"/>
    <lineage>
        <taxon>Eukaryota</taxon>
        <taxon>Fungi</taxon>
        <taxon>Dikarya</taxon>
        <taxon>Ascomycota</taxon>
        <taxon>Pezizomycotina</taxon>
        <taxon>Dothideomycetes</taxon>
        <taxon>Dothideomycetes incertae sedis</taxon>
        <taxon>Botryosphaeriales</taxon>
        <taxon>Botryosphaeriaceae</taxon>
        <taxon>Diplodia</taxon>
    </lineage>
</organism>
<protein>
    <submittedName>
        <fullName evidence="8">Integral membrane protein</fullName>
    </submittedName>
</protein>
<feature type="domain" description="Rhodopsin" evidence="7">
    <location>
        <begin position="28"/>
        <end position="268"/>
    </location>
</feature>
<evidence type="ECO:0000313" key="9">
    <source>
        <dbReference type="Proteomes" id="UP000183809"/>
    </source>
</evidence>
<dbReference type="PANTHER" id="PTHR33048:SF96">
    <property type="entry name" value="INTEGRAL MEMBRANE PROTEIN"/>
    <property type="match status" value="1"/>
</dbReference>
<dbReference type="AlphaFoldDB" id="A0A1J9S1F6"/>
<evidence type="ECO:0000256" key="3">
    <source>
        <dbReference type="ARBA" id="ARBA00022989"/>
    </source>
</evidence>
<evidence type="ECO:0000256" key="5">
    <source>
        <dbReference type="ARBA" id="ARBA00038359"/>
    </source>
</evidence>
<dbReference type="GeneID" id="31013795"/>
<keyword evidence="2 6" id="KW-0812">Transmembrane</keyword>
<evidence type="ECO:0000256" key="2">
    <source>
        <dbReference type="ARBA" id="ARBA00022692"/>
    </source>
</evidence>
<name>A0A1J9S1F6_9PEZI</name>
<evidence type="ECO:0000259" key="7">
    <source>
        <dbReference type="Pfam" id="PF20684"/>
    </source>
</evidence>
<gene>
    <name evidence="8" type="ORF">BKCO1_27000126</name>
</gene>
<feature type="transmembrane region" description="Helical" evidence="6">
    <location>
        <begin position="243"/>
        <end position="263"/>
    </location>
</feature>
<dbReference type="PANTHER" id="PTHR33048">
    <property type="entry name" value="PTH11-LIKE INTEGRAL MEMBRANE PROTEIN (AFU_ORTHOLOGUE AFUA_5G11245)"/>
    <property type="match status" value="1"/>
</dbReference>
<keyword evidence="4 6" id="KW-0472">Membrane</keyword>
<evidence type="ECO:0000256" key="1">
    <source>
        <dbReference type="ARBA" id="ARBA00004141"/>
    </source>
</evidence>
<feature type="transmembrane region" description="Helical" evidence="6">
    <location>
        <begin position="87"/>
        <end position="111"/>
    </location>
</feature>
<dbReference type="InterPro" id="IPR049326">
    <property type="entry name" value="Rhodopsin_dom_fungi"/>
</dbReference>
<feature type="transmembrane region" description="Helical" evidence="6">
    <location>
        <begin position="12"/>
        <end position="32"/>
    </location>
</feature>
<feature type="transmembrane region" description="Helical" evidence="6">
    <location>
        <begin position="205"/>
        <end position="223"/>
    </location>
</feature>
<reference evidence="8 9" key="1">
    <citation type="submission" date="2016-10" db="EMBL/GenBank/DDBJ databases">
        <title>Proteomics and genomics reveal pathogen-plant mechanisms compatible with a hemibiotrophic lifestyle of Diplodia corticola.</title>
        <authorList>
            <person name="Fernandes I."/>
            <person name="De Jonge R."/>
            <person name="Van De Peer Y."/>
            <person name="Devreese B."/>
            <person name="Alves A."/>
            <person name="Esteves A.C."/>
        </authorList>
    </citation>
    <scope>NUCLEOTIDE SEQUENCE [LARGE SCALE GENOMIC DNA]</scope>
    <source>
        <strain evidence="8 9">CBS 112549</strain>
    </source>
</reference>
<keyword evidence="9" id="KW-1185">Reference proteome</keyword>
<dbReference type="InterPro" id="IPR052337">
    <property type="entry name" value="SAT4-like"/>
</dbReference>